<dbReference type="SMART" id="SM00220">
    <property type="entry name" value="S_TKc"/>
    <property type="match status" value="1"/>
</dbReference>
<dbReference type="PIRSF" id="PIRSF000654">
    <property type="entry name" value="Integrin-linked_kinase"/>
    <property type="match status" value="1"/>
</dbReference>
<dbReference type="GO" id="GO:0005524">
    <property type="term" value="F:ATP binding"/>
    <property type="evidence" value="ECO:0007669"/>
    <property type="project" value="UniProtKB-KW"/>
</dbReference>
<dbReference type="PROSITE" id="PS50011">
    <property type="entry name" value="PROTEIN_KINASE_DOM"/>
    <property type="match status" value="1"/>
</dbReference>
<evidence type="ECO:0000259" key="5">
    <source>
        <dbReference type="PROSITE" id="PS50011"/>
    </source>
</evidence>
<dbReference type="InterPro" id="IPR051931">
    <property type="entry name" value="PAK3-like"/>
</dbReference>
<sequence>VAVKRLDLQQQGCEGVHQEVVVMTVFKNPNIVTYIRSYLVKEAVLMVLEYMDGGSVADVVSKKSMDVRHIATVCRECLQGLAFLHANQVIHRDIKGDNILLSRHGAVKLADFGLCAVLGSEHSKRRSLVGTLWWMAPEILRRQPYGLKVDTWSLGIVGIEMAKGEAPYIRETSARAYDLISTQGAPDVHKLGLPSGLCDFLGCCLQMDVDRRGSAEELLQQHPFLKSAEPLFSL</sequence>
<evidence type="ECO:0000313" key="7">
    <source>
        <dbReference type="Proteomes" id="UP000567822"/>
    </source>
</evidence>
<dbReference type="EMBL" id="VXAN01000116">
    <property type="protein sequence ID" value="NXK62940.1"/>
    <property type="molecule type" value="Genomic_DNA"/>
</dbReference>
<feature type="domain" description="Protein kinase" evidence="5">
    <location>
        <begin position="1"/>
        <end position="225"/>
    </location>
</feature>
<accession>A0A7L0L3A0</accession>
<keyword evidence="7" id="KW-1185">Reference proteome</keyword>
<evidence type="ECO:0000256" key="1">
    <source>
        <dbReference type="ARBA" id="ARBA00008874"/>
    </source>
</evidence>
<dbReference type="InterPro" id="IPR008271">
    <property type="entry name" value="Ser/Thr_kinase_AS"/>
</dbReference>
<keyword evidence="3" id="KW-0547">Nucleotide-binding</keyword>
<dbReference type="InterPro" id="IPR011009">
    <property type="entry name" value="Kinase-like_dom_sf"/>
</dbReference>
<dbReference type="PANTHER" id="PTHR45832:SF22">
    <property type="entry name" value="SERINE_THREONINE-PROTEIN KINASE SAMKA-RELATED"/>
    <property type="match status" value="1"/>
</dbReference>
<name>A0A7L0L3A0_9SYLV</name>
<dbReference type="FunFam" id="1.10.510.10:FF:000421">
    <property type="entry name" value="Serine/threonine-protein kinase PAK 6"/>
    <property type="match status" value="1"/>
</dbReference>
<evidence type="ECO:0000256" key="2">
    <source>
        <dbReference type="ARBA" id="ARBA00012513"/>
    </source>
</evidence>
<keyword evidence="4" id="KW-0067">ATP-binding</keyword>
<evidence type="ECO:0000256" key="3">
    <source>
        <dbReference type="ARBA" id="ARBA00022741"/>
    </source>
</evidence>
<dbReference type="GO" id="GO:0004674">
    <property type="term" value="F:protein serine/threonine kinase activity"/>
    <property type="evidence" value="ECO:0007669"/>
    <property type="project" value="UniProtKB-EC"/>
</dbReference>
<dbReference type="PANTHER" id="PTHR45832">
    <property type="entry name" value="SERINE/THREONINE-PROTEIN KINASE SAMKA-RELATED-RELATED"/>
    <property type="match status" value="1"/>
</dbReference>
<comment type="similarity">
    <text evidence="1">Belongs to the protein kinase superfamily. STE Ser/Thr protein kinase family. STE20 subfamily.</text>
</comment>
<feature type="non-terminal residue" evidence="6">
    <location>
        <position position="1"/>
    </location>
</feature>
<evidence type="ECO:0000313" key="6">
    <source>
        <dbReference type="EMBL" id="NXK62940.1"/>
    </source>
</evidence>
<proteinExistence type="inferred from homology"/>
<feature type="non-terminal residue" evidence="6">
    <location>
        <position position="234"/>
    </location>
</feature>
<dbReference type="Gene3D" id="1.10.510.10">
    <property type="entry name" value="Transferase(Phosphotransferase) domain 1"/>
    <property type="match status" value="1"/>
</dbReference>
<organism evidence="6 7">
    <name type="scientific">Sylvietta virens</name>
    <name type="common">Green crombec</name>
    <dbReference type="NCBI Taxonomy" id="208069"/>
    <lineage>
        <taxon>Eukaryota</taxon>
        <taxon>Metazoa</taxon>
        <taxon>Chordata</taxon>
        <taxon>Craniata</taxon>
        <taxon>Vertebrata</taxon>
        <taxon>Euteleostomi</taxon>
        <taxon>Archelosauria</taxon>
        <taxon>Archosauria</taxon>
        <taxon>Dinosauria</taxon>
        <taxon>Saurischia</taxon>
        <taxon>Theropoda</taxon>
        <taxon>Coelurosauria</taxon>
        <taxon>Aves</taxon>
        <taxon>Neognathae</taxon>
        <taxon>Neoaves</taxon>
        <taxon>Telluraves</taxon>
        <taxon>Australaves</taxon>
        <taxon>Passeriformes</taxon>
        <taxon>Sylvioidea</taxon>
        <taxon>Sylviidae</taxon>
        <taxon>Acrocephalinae</taxon>
        <taxon>Sylvietta</taxon>
    </lineage>
</organism>
<keyword evidence="6" id="KW-0808">Transferase</keyword>
<gene>
    <name evidence="6" type="primary">Pak3_2</name>
    <name evidence="6" type="ORF">SYLVIR_R02138</name>
</gene>
<protein>
    <recommendedName>
        <fullName evidence="2">non-specific serine/threonine protein kinase</fullName>
        <ecNumber evidence="2">2.7.11.1</ecNumber>
    </recommendedName>
</protein>
<dbReference type="PROSITE" id="PS00108">
    <property type="entry name" value="PROTEIN_KINASE_ST"/>
    <property type="match status" value="1"/>
</dbReference>
<dbReference type="AlphaFoldDB" id="A0A7L0L3A0"/>
<dbReference type="EC" id="2.7.11.1" evidence="2"/>
<keyword evidence="6" id="KW-0418">Kinase</keyword>
<comment type="caution">
    <text evidence="6">The sequence shown here is derived from an EMBL/GenBank/DDBJ whole genome shotgun (WGS) entry which is preliminary data.</text>
</comment>
<evidence type="ECO:0000256" key="4">
    <source>
        <dbReference type="ARBA" id="ARBA00022840"/>
    </source>
</evidence>
<dbReference type="SUPFAM" id="SSF56112">
    <property type="entry name" value="Protein kinase-like (PK-like)"/>
    <property type="match status" value="1"/>
</dbReference>
<dbReference type="Pfam" id="PF00069">
    <property type="entry name" value="Pkinase"/>
    <property type="match status" value="1"/>
</dbReference>
<dbReference type="Proteomes" id="UP000567822">
    <property type="component" value="Unassembled WGS sequence"/>
</dbReference>
<dbReference type="InterPro" id="IPR000719">
    <property type="entry name" value="Prot_kinase_dom"/>
</dbReference>
<reference evidence="6 7" key="1">
    <citation type="submission" date="2019-09" db="EMBL/GenBank/DDBJ databases">
        <title>Bird 10,000 Genomes (B10K) Project - Family phase.</title>
        <authorList>
            <person name="Zhang G."/>
        </authorList>
    </citation>
    <scope>NUCLEOTIDE SEQUENCE [LARGE SCALE GENOMIC DNA]</scope>
    <source>
        <strain evidence="6">B10K-DU-009-59</strain>
        <tissue evidence="6">Muscle</tissue>
    </source>
</reference>